<dbReference type="Gene3D" id="3.40.50.300">
    <property type="entry name" value="P-loop containing nucleotide triphosphate hydrolases"/>
    <property type="match status" value="1"/>
</dbReference>
<dbReference type="PANTHER" id="PTHR22796:SF1">
    <property type="entry name" value="VWFA DOMAIN-CONTAINING PROTEIN"/>
    <property type="match status" value="1"/>
</dbReference>
<keyword evidence="4" id="KW-1185">Reference proteome</keyword>
<organism evidence="3 4">
    <name type="scientific">Phytophthora lilii</name>
    <dbReference type="NCBI Taxonomy" id="2077276"/>
    <lineage>
        <taxon>Eukaryota</taxon>
        <taxon>Sar</taxon>
        <taxon>Stramenopiles</taxon>
        <taxon>Oomycota</taxon>
        <taxon>Peronosporomycetes</taxon>
        <taxon>Peronosporales</taxon>
        <taxon>Peronosporaceae</taxon>
        <taxon>Phytophthora</taxon>
    </lineage>
</organism>
<dbReference type="CDD" id="cd00198">
    <property type="entry name" value="vWFA"/>
    <property type="match status" value="1"/>
</dbReference>
<protein>
    <submittedName>
        <fullName evidence="3">Unnamed protein product</fullName>
    </submittedName>
</protein>
<evidence type="ECO:0000313" key="3">
    <source>
        <dbReference type="EMBL" id="GMF17973.1"/>
    </source>
</evidence>
<dbReference type="GO" id="GO:0003924">
    <property type="term" value="F:GTPase activity"/>
    <property type="evidence" value="ECO:0007669"/>
    <property type="project" value="InterPro"/>
</dbReference>
<dbReference type="SUPFAM" id="SSF53300">
    <property type="entry name" value="vWA-like"/>
    <property type="match status" value="1"/>
</dbReference>
<keyword evidence="1" id="KW-0175">Coiled coil</keyword>
<reference evidence="3" key="1">
    <citation type="submission" date="2023-04" db="EMBL/GenBank/DDBJ databases">
        <title>Phytophthora lilii NBRC 32176.</title>
        <authorList>
            <person name="Ichikawa N."/>
            <person name="Sato H."/>
            <person name="Tonouchi N."/>
        </authorList>
    </citation>
    <scope>NUCLEOTIDE SEQUENCE</scope>
    <source>
        <strain evidence="3">NBRC 32176</strain>
    </source>
</reference>
<gene>
    <name evidence="3" type="ORF">Plil01_000665100</name>
</gene>
<dbReference type="Pfam" id="PF13519">
    <property type="entry name" value="VWA_2"/>
    <property type="match status" value="1"/>
</dbReference>
<dbReference type="OrthoDB" id="2343366at2759"/>
<comment type="caution">
    <text evidence="3">The sequence shown here is derived from an EMBL/GenBank/DDBJ whole genome shotgun (WGS) entry which is preliminary data.</text>
</comment>
<sequence>MWLNNVTRLMDLFMRIIAWSQKQVRPLVLDIFSHVKVSFAIQSSSSMEEANDAPADTGIVGKDVFCLVKLLREIQCEVEVVKPVLDELEVMRLCCSFGMLSSVNPKDFNFSVLNAREFDDDFVRFLRHNLFEQSCPGDVKFKSLFGKRSQISQALVDMKACSTEAVASLVTAGEGVYCMKIDAGGQDVQGDNRSRVVVFSWIHDELFEPQMLRGTAAFVLRFLTGLTPDVVCCTSASDAEQLEAAMTVSEEQEDDALSSYSVSFHVHKQEDQQDATECIDMRAIDLPDHLEDAGNSFLLKGSYPALAVSKTMGAEFRSETFKQTFHANAKVPFPVWLKDQSQRYRIELGHATTRSTKLCERILREFDMWPEEQVQNCRHAHKALQQKEYEGAVQQVDNEIDRQRAILDHVSDTLFLLDTADRPDKSLLQEALNAVESFQDWRRNTKSKLDRNIELALDIPYRLSEIETILRHLYSCGQQREAAQLMEICATGTKDELLKKSKKMVKQSSNPEQKNLQILKESWDEKAAEPMGKLRKKWWTAVESVLAAAKDTKLKAVKRHQKSANADLQNKERQIAEKEFEQLCTKLLLRNGPSLILHACSRKDTVVVEGTRMVLAPSTACLDVAKVNMQEGRLEVLGRLLLKPNEKQLAMYSIKVRSALRICVINQRTVVNLISFPPTTDASRPERAGEKVIHTFGKTASLLDYYAPTRSIVFLSQDIFCIYKFDKAFKRMERVKEVDLNIRSTLVNVPFSDVLLLDSTIYVTDSSGCSQAIDICNDQTSTVFNMQDGDEVNNTNSGLLVLADTLAVGLISSVQRDDGSYDAELVCASCDDQRHLPALPLDVKFLTNQVSVKCVDNMVFALDPMAGKLYGFLVEVTVRSDSYRMRSTKVPGADLSSEASLRKQHWMYTFYHVFEKFPVQGLLETGSPTPVSVAVVCSDVKNIRILHEKCHDFFSMLMSDLMSLNKPLHGLDLTRVLTVQYSVRDVEMKSMSQKAFFQTLITFLPVQICRAEANALTVLHDGTAQCVDEVEIDSQTWGAAEIAESIRFGLLSPILCAWRGQCIVITSMGKQSTGKSYFLNQLTGSSFAIAGNRCTDGAWMALRIMEDTLLVILDFEGLGSFERTDQEDVFLSVLNASVSMFTIFRMEMRFDKDIDRLFTKFQKGTNLLKNDERLFKGTLYMSVKDVNPNDRRDVLAEFERKFQKLLTANREHNFLTEMYSGRLGVNCSPPLGTMGYYDSLRHARQLIEKVKMEQQESSRGFKSGGSFHDCIRLVLAKISILDWTDVDASSLQLEINDLYRKLPGVIRAGCQIPVDIQTKDGKVPRYLMEPFLNSEKEVAMLRLDQLSRDYPEFAECWAKVNQEVLLDGLEEENDDFGPIVCYQVGGTLYSVHSAMLTFFQRYLMLVSKGPLEKITDKDYTIFDGMLSFMVYRRKSKVALWAKQLLGAERFNEEWERCSTRNHFHDQPDLWAIFAAENGQNIGEPASSTLSGGIVHLCSFRHPCTATCEAEGICSKTVRVSTSKFSGSCDTFNFELKEMIGVRKKCAIVLQSNQVNHDGILHSCSKVLPNGSTSIHGCNVRCSACDYYCDKPIGHLGEHTAAHGNMINMHFISEDDVIAWENHKFGPGEKGISEMCNMYCSSAGRGHVHYLPCDARSPAGCIYTGLEDQRRHCKTALKPCPEQAVDEVLHDKYWKTIGWEDPCRSAAERLQFAKCPCFCDASEHKGEGKSPSYCDLDVWHPPAIVPPISARGNFSYVNGHRVACSHISTAGKLHHVFVLDCSGSMRGEPWEMLVSCVRQYLRSRLASGATEDIVSTVTFGDRGIIEYERVPISASPGRRIDFHGGGTFYSNGLRQASAIFSRTDLSTYTPVMIFFTDGRPADRKKGPQMATDFRQRFAKFGLRSFVVGFGRTSEWGLAGLAEKLGGTVHEAITPADLGDTFHSISMSLGACAGLIQRHEVDDGVNPSFDVGRDLVHGLDGVEVFLQLRGATCAASTLDTFSLEIAQAMANWASEQPGSSAIGFIKSACSTCVKRCSGTPHSPKAFMAKRESPGMPLEYFPVREPLSNGDHVVSHSWYFLYKSTNSNSTLLRLKMLWPILG</sequence>
<dbReference type="SUPFAM" id="SSF52540">
    <property type="entry name" value="P-loop containing nucleoside triphosphate hydrolases"/>
    <property type="match status" value="1"/>
</dbReference>
<dbReference type="InterPro" id="IPR027417">
    <property type="entry name" value="P-loop_NTPase"/>
</dbReference>
<dbReference type="SMART" id="SM00327">
    <property type="entry name" value="VWA"/>
    <property type="match status" value="1"/>
</dbReference>
<dbReference type="EMBL" id="BSXW01000301">
    <property type="protein sequence ID" value="GMF17973.1"/>
    <property type="molecule type" value="Genomic_DNA"/>
</dbReference>
<dbReference type="GO" id="GO:0005525">
    <property type="term" value="F:GTP binding"/>
    <property type="evidence" value="ECO:0007669"/>
    <property type="project" value="InterPro"/>
</dbReference>
<feature type="domain" description="VWFA" evidence="2">
    <location>
        <begin position="1773"/>
        <end position="1947"/>
    </location>
</feature>
<dbReference type="InterPro" id="IPR036465">
    <property type="entry name" value="vWFA_dom_sf"/>
</dbReference>
<dbReference type="Gene3D" id="3.40.50.410">
    <property type="entry name" value="von Willebrand factor, type A domain"/>
    <property type="match status" value="1"/>
</dbReference>
<dbReference type="InterPro" id="IPR002035">
    <property type="entry name" value="VWF_A"/>
</dbReference>
<dbReference type="Proteomes" id="UP001165083">
    <property type="component" value="Unassembled WGS sequence"/>
</dbReference>
<evidence type="ECO:0000259" key="2">
    <source>
        <dbReference type="PROSITE" id="PS50234"/>
    </source>
</evidence>
<evidence type="ECO:0000313" key="4">
    <source>
        <dbReference type="Proteomes" id="UP001165083"/>
    </source>
</evidence>
<evidence type="ECO:0000256" key="1">
    <source>
        <dbReference type="SAM" id="Coils"/>
    </source>
</evidence>
<dbReference type="Pfam" id="PF02263">
    <property type="entry name" value="GBP"/>
    <property type="match status" value="1"/>
</dbReference>
<dbReference type="PROSITE" id="PS50234">
    <property type="entry name" value="VWFA"/>
    <property type="match status" value="1"/>
</dbReference>
<accession>A0A9W6WV68</accession>
<feature type="coiled-coil region" evidence="1">
    <location>
        <begin position="554"/>
        <end position="581"/>
    </location>
</feature>
<dbReference type="InterPro" id="IPR015894">
    <property type="entry name" value="Guanylate-bd_N"/>
</dbReference>
<proteinExistence type="predicted"/>
<name>A0A9W6WV68_9STRA</name>
<dbReference type="PANTHER" id="PTHR22796">
    <property type="entry name" value="URG4-RELATED"/>
    <property type="match status" value="1"/>
</dbReference>